<protein>
    <recommendedName>
        <fullName evidence="3">Signal peptidase complex subunit 1</fullName>
    </recommendedName>
</protein>
<feature type="transmembrane region" description="Helical" evidence="9">
    <location>
        <begin position="65"/>
        <end position="85"/>
    </location>
</feature>
<comment type="subcellular location">
    <subcellularLocation>
        <location evidence="1">Endoplasmic reticulum membrane</location>
        <topology evidence="1">Multi-pass membrane protein</topology>
    </subcellularLocation>
</comment>
<comment type="function">
    <text evidence="8">Component of the signal peptidase complex (SPC) which catalyzes the cleavage of N-terminal signal sequences from nascent proteins as they are translocated into the lumen of the endoplasmic reticulum. Dispensable for SPC enzymatic activity.</text>
</comment>
<keyword evidence="4 9" id="KW-0812">Transmembrane</keyword>
<gene>
    <name evidence="10" type="ORF">N7482_004743</name>
</gene>
<keyword evidence="11" id="KW-1185">Reference proteome</keyword>
<keyword evidence="5" id="KW-0256">Endoplasmic reticulum</keyword>
<dbReference type="PANTHER" id="PTHR13202">
    <property type="entry name" value="MICROSOMAL SIGNAL PEPTIDASE 12 KDA SUBUNIT"/>
    <property type="match status" value="1"/>
</dbReference>
<keyword evidence="7 9" id="KW-0472">Membrane</keyword>
<evidence type="ECO:0000256" key="7">
    <source>
        <dbReference type="ARBA" id="ARBA00023136"/>
    </source>
</evidence>
<dbReference type="EMBL" id="JAPQKN010000002">
    <property type="protein sequence ID" value="KAJ5169149.1"/>
    <property type="molecule type" value="Genomic_DNA"/>
</dbReference>
<evidence type="ECO:0000256" key="1">
    <source>
        <dbReference type="ARBA" id="ARBA00004477"/>
    </source>
</evidence>
<evidence type="ECO:0000313" key="10">
    <source>
        <dbReference type="EMBL" id="KAJ5169149.1"/>
    </source>
</evidence>
<dbReference type="GO" id="GO:0045047">
    <property type="term" value="P:protein targeting to ER"/>
    <property type="evidence" value="ECO:0007669"/>
    <property type="project" value="TreeGrafter"/>
</dbReference>
<dbReference type="PANTHER" id="PTHR13202:SF0">
    <property type="entry name" value="SIGNAL PEPTIDASE COMPLEX SUBUNIT 1"/>
    <property type="match status" value="1"/>
</dbReference>
<accession>A0A9W9LPN7</accession>
<keyword evidence="6 9" id="KW-1133">Transmembrane helix</keyword>
<comment type="similarity">
    <text evidence="2">Belongs to the SPCS1 family.</text>
</comment>
<sequence length="139" mass="15289">MDDILAPLQNAFEGQIVFFAPLPSSFHTTPSIPQYPFARSEPQLPELPANYHSPQDFHGQRLADILSTVLLIISGAVSFLTGYIYKDIYLTLWTGLAGTLLTALVVIPPWPMYNQHPEKWLGTARKGGPTVLVDGVKVA</sequence>
<evidence type="ECO:0000256" key="8">
    <source>
        <dbReference type="ARBA" id="ARBA00045204"/>
    </source>
</evidence>
<dbReference type="Proteomes" id="UP001149163">
    <property type="component" value="Unassembled WGS sequence"/>
</dbReference>
<proteinExistence type="inferred from homology"/>
<organism evidence="10 11">
    <name type="scientific">Penicillium canariense</name>
    <dbReference type="NCBI Taxonomy" id="189055"/>
    <lineage>
        <taxon>Eukaryota</taxon>
        <taxon>Fungi</taxon>
        <taxon>Dikarya</taxon>
        <taxon>Ascomycota</taxon>
        <taxon>Pezizomycotina</taxon>
        <taxon>Eurotiomycetes</taxon>
        <taxon>Eurotiomycetidae</taxon>
        <taxon>Eurotiales</taxon>
        <taxon>Aspergillaceae</taxon>
        <taxon>Penicillium</taxon>
    </lineage>
</organism>
<dbReference type="GO" id="GO:0005787">
    <property type="term" value="C:signal peptidase complex"/>
    <property type="evidence" value="ECO:0007669"/>
    <property type="project" value="InterPro"/>
</dbReference>
<evidence type="ECO:0000256" key="2">
    <source>
        <dbReference type="ARBA" id="ARBA00005245"/>
    </source>
</evidence>
<dbReference type="InterPro" id="IPR009542">
    <property type="entry name" value="Spc1/SPCS1"/>
</dbReference>
<evidence type="ECO:0000256" key="3">
    <source>
        <dbReference type="ARBA" id="ARBA00017059"/>
    </source>
</evidence>
<name>A0A9W9LPN7_9EURO</name>
<reference evidence="10" key="1">
    <citation type="submission" date="2022-11" db="EMBL/GenBank/DDBJ databases">
        <authorList>
            <person name="Petersen C."/>
        </authorList>
    </citation>
    <scope>NUCLEOTIDE SEQUENCE</scope>
    <source>
        <strain evidence="10">IBT 26290</strain>
    </source>
</reference>
<dbReference type="RefSeq" id="XP_056545610.1">
    <property type="nucleotide sequence ID" value="XM_056686868.1"/>
</dbReference>
<evidence type="ECO:0000256" key="5">
    <source>
        <dbReference type="ARBA" id="ARBA00022824"/>
    </source>
</evidence>
<evidence type="ECO:0000313" key="11">
    <source>
        <dbReference type="Proteomes" id="UP001149163"/>
    </source>
</evidence>
<dbReference type="OrthoDB" id="263893at2759"/>
<evidence type="ECO:0000256" key="4">
    <source>
        <dbReference type="ARBA" id="ARBA00022692"/>
    </source>
</evidence>
<dbReference type="AlphaFoldDB" id="A0A9W9LPN7"/>
<evidence type="ECO:0000256" key="6">
    <source>
        <dbReference type="ARBA" id="ARBA00022989"/>
    </source>
</evidence>
<evidence type="ECO:0000256" key="9">
    <source>
        <dbReference type="SAM" id="Phobius"/>
    </source>
</evidence>
<comment type="caution">
    <text evidence="10">The sequence shown here is derived from an EMBL/GenBank/DDBJ whole genome shotgun (WGS) entry which is preliminary data.</text>
</comment>
<dbReference type="Pfam" id="PF06645">
    <property type="entry name" value="SPC12"/>
    <property type="match status" value="1"/>
</dbReference>
<feature type="transmembrane region" description="Helical" evidence="9">
    <location>
        <begin position="91"/>
        <end position="110"/>
    </location>
</feature>
<dbReference type="GO" id="GO:0006465">
    <property type="term" value="P:signal peptide processing"/>
    <property type="evidence" value="ECO:0007669"/>
    <property type="project" value="InterPro"/>
</dbReference>
<reference evidence="10" key="2">
    <citation type="journal article" date="2023" name="IMA Fungus">
        <title>Comparative genomic study of the Penicillium genus elucidates a diverse pangenome and 15 lateral gene transfer events.</title>
        <authorList>
            <person name="Petersen C."/>
            <person name="Sorensen T."/>
            <person name="Nielsen M.R."/>
            <person name="Sondergaard T.E."/>
            <person name="Sorensen J.L."/>
            <person name="Fitzpatrick D.A."/>
            <person name="Frisvad J.C."/>
            <person name="Nielsen K.L."/>
        </authorList>
    </citation>
    <scope>NUCLEOTIDE SEQUENCE</scope>
    <source>
        <strain evidence="10">IBT 26290</strain>
    </source>
</reference>
<dbReference type="GeneID" id="81426044"/>